<dbReference type="InterPro" id="IPR016181">
    <property type="entry name" value="Acyl_CoA_acyltransferase"/>
</dbReference>
<feature type="domain" description="N-acetyltransferase" evidence="3">
    <location>
        <begin position="162"/>
        <end position="305"/>
    </location>
</feature>
<proteinExistence type="predicted"/>
<dbReference type="SUPFAM" id="SSF55729">
    <property type="entry name" value="Acyl-CoA N-acyltransferases (Nat)"/>
    <property type="match status" value="1"/>
</dbReference>
<name>A0A1M7MXE0_9BACT</name>
<dbReference type="PROSITE" id="PS51186">
    <property type="entry name" value="GNAT"/>
    <property type="match status" value="1"/>
</dbReference>
<dbReference type="CDD" id="cd04301">
    <property type="entry name" value="NAT_SF"/>
    <property type="match status" value="1"/>
</dbReference>
<accession>A0A1M7MXE0</accession>
<dbReference type="GO" id="GO:0003677">
    <property type="term" value="F:DNA binding"/>
    <property type="evidence" value="ECO:0007669"/>
    <property type="project" value="UniProtKB-KW"/>
</dbReference>
<evidence type="ECO:0000313" key="5">
    <source>
        <dbReference type="Proteomes" id="UP000184420"/>
    </source>
</evidence>
<dbReference type="Pfam" id="PF00583">
    <property type="entry name" value="Acetyltransf_1"/>
    <property type="match status" value="1"/>
</dbReference>
<dbReference type="InterPro" id="IPR036388">
    <property type="entry name" value="WH-like_DNA-bd_sf"/>
</dbReference>
<dbReference type="GO" id="GO:0003700">
    <property type="term" value="F:DNA-binding transcription factor activity"/>
    <property type="evidence" value="ECO:0007669"/>
    <property type="project" value="InterPro"/>
</dbReference>
<gene>
    <name evidence="4" type="ORF">SAMN05444266_11556</name>
</gene>
<dbReference type="SMART" id="SM00347">
    <property type="entry name" value="HTH_MARR"/>
    <property type="match status" value="1"/>
</dbReference>
<evidence type="ECO:0000313" key="4">
    <source>
        <dbReference type="EMBL" id="SHM95865.1"/>
    </source>
</evidence>
<evidence type="ECO:0000259" key="3">
    <source>
        <dbReference type="PROSITE" id="PS51186"/>
    </source>
</evidence>
<keyword evidence="1" id="KW-0808">Transferase</keyword>
<dbReference type="STRING" id="1419482.SAMN05444266_11556"/>
<keyword evidence="4" id="KW-0238">DNA-binding</keyword>
<dbReference type="AlphaFoldDB" id="A0A1M7MXE0"/>
<keyword evidence="5" id="KW-1185">Reference proteome</keyword>
<dbReference type="GO" id="GO:0008080">
    <property type="term" value="F:N-acetyltransferase activity"/>
    <property type="evidence" value="ECO:0007669"/>
    <property type="project" value="InterPro"/>
</dbReference>
<dbReference type="PANTHER" id="PTHR13947">
    <property type="entry name" value="GNAT FAMILY N-ACETYLTRANSFERASE"/>
    <property type="match status" value="1"/>
</dbReference>
<dbReference type="RefSeq" id="WP_073087728.1">
    <property type="nucleotide sequence ID" value="NZ_FRBL01000015.1"/>
</dbReference>
<dbReference type="Pfam" id="PF01047">
    <property type="entry name" value="MarR"/>
    <property type="match status" value="1"/>
</dbReference>
<dbReference type="InterPro" id="IPR000835">
    <property type="entry name" value="HTH_MarR-typ"/>
</dbReference>
<dbReference type="InterPro" id="IPR000182">
    <property type="entry name" value="GNAT_dom"/>
</dbReference>
<dbReference type="Proteomes" id="UP000184420">
    <property type="component" value="Unassembled WGS sequence"/>
</dbReference>
<dbReference type="InterPro" id="IPR036390">
    <property type="entry name" value="WH_DNA-bd_sf"/>
</dbReference>
<dbReference type="SUPFAM" id="SSF46785">
    <property type="entry name" value="Winged helix' DNA-binding domain"/>
    <property type="match status" value="1"/>
</dbReference>
<sequence length="309" mass="34295">MPDLNNIADTVSEFHTFYEAVAATLNAHRSTHSLSGAEIRILSEISVNQHPNAGQLATATNTDPGYLTRIIRSLEKQGLASRAPSRTDARSFALHLTEQGKNTLIDLQMASRDNVLQLLQPLNVRQQEQLAAAMLAIRQLLKGDGNGTPEVTYRHQLQPGDVGYLIHLHGGLYAREAGYNGEFEAHVCKTFAEFLPGYSPAKDRIVLAVANGEIVGSIAIVGATRQLAQLRWFIVHPDYRGFGIGKRLLADALAFCKDKQYQTVYLMTTSIQEHAGALFKQSGFRKTGEKLMQLWGQQLYEQRYDMDLV</sequence>
<protein>
    <submittedName>
        <fullName evidence="4">DNA-binding transcriptional regulator, MarR family</fullName>
    </submittedName>
</protein>
<dbReference type="InterPro" id="IPR050769">
    <property type="entry name" value="NAT_camello-type"/>
</dbReference>
<organism evidence="4 5">
    <name type="scientific">Chitinophaga jiangningensis</name>
    <dbReference type="NCBI Taxonomy" id="1419482"/>
    <lineage>
        <taxon>Bacteria</taxon>
        <taxon>Pseudomonadati</taxon>
        <taxon>Bacteroidota</taxon>
        <taxon>Chitinophagia</taxon>
        <taxon>Chitinophagales</taxon>
        <taxon>Chitinophagaceae</taxon>
        <taxon>Chitinophaga</taxon>
    </lineage>
</organism>
<evidence type="ECO:0000256" key="1">
    <source>
        <dbReference type="ARBA" id="ARBA00022679"/>
    </source>
</evidence>
<dbReference type="PANTHER" id="PTHR13947:SF37">
    <property type="entry name" value="LD18367P"/>
    <property type="match status" value="1"/>
</dbReference>
<reference evidence="4 5" key="1">
    <citation type="submission" date="2016-11" db="EMBL/GenBank/DDBJ databases">
        <authorList>
            <person name="Jaros S."/>
            <person name="Januszkiewicz K."/>
            <person name="Wedrychowicz H."/>
        </authorList>
    </citation>
    <scope>NUCLEOTIDE SEQUENCE [LARGE SCALE GENOMIC DNA]</scope>
    <source>
        <strain evidence="4 5">DSM 27406</strain>
    </source>
</reference>
<dbReference type="PROSITE" id="PS50995">
    <property type="entry name" value="HTH_MARR_2"/>
    <property type="match status" value="1"/>
</dbReference>
<evidence type="ECO:0000259" key="2">
    <source>
        <dbReference type="PROSITE" id="PS50995"/>
    </source>
</evidence>
<feature type="domain" description="HTH marR-type" evidence="2">
    <location>
        <begin position="1"/>
        <end position="139"/>
    </location>
</feature>
<dbReference type="EMBL" id="FRBL01000015">
    <property type="protein sequence ID" value="SHM95865.1"/>
    <property type="molecule type" value="Genomic_DNA"/>
</dbReference>
<dbReference type="Gene3D" id="3.40.630.30">
    <property type="match status" value="1"/>
</dbReference>
<dbReference type="Gene3D" id="1.10.10.10">
    <property type="entry name" value="Winged helix-like DNA-binding domain superfamily/Winged helix DNA-binding domain"/>
    <property type="match status" value="1"/>
</dbReference>